<sequence length="165" mass="17649">MNRDQNQYREQNQYDGYGTTRESSSNSKDFVTGAIVGGLAGALAALLLAPKSGKELRGTLNEQTSTLKTKGVDLASVAKDKASGLKETVSQQSSTIVNKVKDMTNKNGETSQDAGGPEGELQEVPTSMAETSSMAQTHTATGEEIQKKLEETQKAFDETESKLNQ</sequence>
<comment type="caution">
    <text evidence="3">The sequence shown here is derived from an EMBL/GenBank/DDBJ whole genome shotgun (WGS) entry which is preliminary data.</text>
</comment>
<keyword evidence="2" id="KW-0472">Membrane</keyword>
<proteinExistence type="predicted"/>
<dbReference type="AlphaFoldDB" id="A0A3R9E7J6"/>
<evidence type="ECO:0000256" key="1">
    <source>
        <dbReference type="SAM" id="MobiDB-lite"/>
    </source>
</evidence>
<feature type="compositionally biased region" description="Basic and acidic residues" evidence="1">
    <location>
        <begin position="144"/>
        <end position="165"/>
    </location>
</feature>
<dbReference type="OrthoDB" id="9810874at2"/>
<reference evidence="4" key="1">
    <citation type="submission" date="2018-12" db="EMBL/GenBank/DDBJ databases">
        <title>Bacillus chawlae sp. nov., Bacillus glennii sp. nov., and Bacillus saganii sp. nov. Isolated from the Vehicle Assembly Building at Kennedy Space Center where the Viking Spacecraft were Assembled.</title>
        <authorList>
            <person name="Seuylemezian A."/>
            <person name="Vaishampayan P."/>
        </authorList>
    </citation>
    <scope>NUCLEOTIDE SEQUENCE [LARGE SCALE GENOMIC DNA]</scope>
    <source>
        <strain evidence="4">DSM 13966</strain>
    </source>
</reference>
<dbReference type="Pfam" id="PF12732">
    <property type="entry name" value="YtxH"/>
    <property type="match status" value="1"/>
</dbReference>
<feature type="compositionally biased region" description="Polar residues" evidence="1">
    <location>
        <begin position="8"/>
        <end position="27"/>
    </location>
</feature>
<feature type="transmembrane region" description="Helical" evidence="2">
    <location>
        <begin position="30"/>
        <end position="49"/>
    </location>
</feature>
<name>A0A3R9E7J6_9BACI</name>
<feature type="compositionally biased region" description="Polar residues" evidence="1">
    <location>
        <begin position="124"/>
        <end position="140"/>
    </location>
</feature>
<dbReference type="InterPro" id="IPR052928">
    <property type="entry name" value="Desiccation-related_membrane"/>
</dbReference>
<dbReference type="EMBL" id="RSFW01000010">
    <property type="protein sequence ID" value="RSD27881.1"/>
    <property type="molecule type" value="Genomic_DNA"/>
</dbReference>
<dbReference type="Proteomes" id="UP000279911">
    <property type="component" value="Unassembled WGS sequence"/>
</dbReference>
<dbReference type="PANTHER" id="PTHR35792:SF2">
    <property type="entry name" value="GENERAL STRESS PROTEIN"/>
    <property type="match status" value="1"/>
</dbReference>
<dbReference type="PANTHER" id="PTHR35792">
    <property type="entry name" value="GENERAL STRESS PROTEIN"/>
    <property type="match status" value="1"/>
</dbReference>
<keyword evidence="2" id="KW-1133">Transmembrane helix</keyword>
<dbReference type="InterPro" id="IPR024623">
    <property type="entry name" value="YtxH"/>
</dbReference>
<feature type="compositionally biased region" description="Polar residues" evidence="1">
    <location>
        <begin position="88"/>
        <end position="97"/>
    </location>
</feature>
<protein>
    <submittedName>
        <fullName evidence="3">YtxH domain-containing protein</fullName>
    </submittedName>
</protein>
<evidence type="ECO:0000313" key="4">
    <source>
        <dbReference type="Proteomes" id="UP000279911"/>
    </source>
</evidence>
<gene>
    <name evidence="3" type="ORF">EJA10_08230</name>
</gene>
<keyword evidence="2" id="KW-0812">Transmembrane</keyword>
<feature type="region of interest" description="Disordered" evidence="1">
    <location>
        <begin position="1"/>
        <end position="27"/>
    </location>
</feature>
<organism evidence="3 4">
    <name type="scientific">Mesobacillus subterraneus</name>
    <dbReference type="NCBI Taxonomy" id="285983"/>
    <lineage>
        <taxon>Bacteria</taxon>
        <taxon>Bacillati</taxon>
        <taxon>Bacillota</taxon>
        <taxon>Bacilli</taxon>
        <taxon>Bacillales</taxon>
        <taxon>Bacillaceae</taxon>
        <taxon>Mesobacillus</taxon>
    </lineage>
</organism>
<accession>A0A3R9E7J6</accession>
<evidence type="ECO:0000313" key="3">
    <source>
        <dbReference type="EMBL" id="RSD27881.1"/>
    </source>
</evidence>
<feature type="region of interest" description="Disordered" evidence="1">
    <location>
        <begin position="85"/>
        <end position="165"/>
    </location>
</feature>
<evidence type="ECO:0000256" key="2">
    <source>
        <dbReference type="SAM" id="Phobius"/>
    </source>
</evidence>